<dbReference type="EMBL" id="CM042881">
    <property type="protein sequence ID" value="KAI4384864.1"/>
    <property type="molecule type" value="Genomic_DNA"/>
</dbReference>
<evidence type="ECO:0000313" key="1">
    <source>
        <dbReference type="EMBL" id="KAI4384864.1"/>
    </source>
</evidence>
<organism evidence="1 2">
    <name type="scientific">Melastoma candidum</name>
    <dbReference type="NCBI Taxonomy" id="119954"/>
    <lineage>
        <taxon>Eukaryota</taxon>
        <taxon>Viridiplantae</taxon>
        <taxon>Streptophyta</taxon>
        <taxon>Embryophyta</taxon>
        <taxon>Tracheophyta</taxon>
        <taxon>Spermatophyta</taxon>
        <taxon>Magnoliopsida</taxon>
        <taxon>eudicotyledons</taxon>
        <taxon>Gunneridae</taxon>
        <taxon>Pentapetalae</taxon>
        <taxon>rosids</taxon>
        <taxon>malvids</taxon>
        <taxon>Myrtales</taxon>
        <taxon>Melastomataceae</taxon>
        <taxon>Melastomatoideae</taxon>
        <taxon>Melastomateae</taxon>
        <taxon>Melastoma</taxon>
    </lineage>
</organism>
<dbReference type="Proteomes" id="UP001057402">
    <property type="component" value="Chromosome 2"/>
</dbReference>
<proteinExistence type="predicted"/>
<protein>
    <submittedName>
        <fullName evidence="1">Uncharacterized protein</fullName>
    </submittedName>
</protein>
<sequence length="241" mass="26861">MNHMGFGPHKHRPTALSADKARPWPSPYSHGHDGLPLQRPRTTTTRRISIITPEVPQATSVLAMAEGEDGAHERVPMGFGMWAWGNQLLWGYDENIDDELWRMFGLALENGINLFETADSYGTGRLNGQSKKLLGKFIKDVRSSEALQLFFALRLKVSLLGMILPIAGNKQDRDEVVIATNFLAYPGESPGQLVNACRASLRRLQIDRIGIGQLHWSTANYAPPQERALWDGLVAMGKFKQ</sequence>
<name>A0ACB9S199_9MYRT</name>
<gene>
    <name evidence="1" type="ORF">MLD38_002961</name>
</gene>
<evidence type="ECO:0000313" key="2">
    <source>
        <dbReference type="Proteomes" id="UP001057402"/>
    </source>
</evidence>
<comment type="caution">
    <text evidence="1">The sequence shown here is derived from an EMBL/GenBank/DDBJ whole genome shotgun (WGS) entry which is preliminary data.</text>
</comment>
<reference evidence="2" key="1">
    <citation type="journal article" date="2023" name="Front. Plant Sci.">
        <title>Chromosomal-level genome assembly of Melastoma candidum provides insights into trichome evolution.</title>
        <authorList>
            <person name="Zhong Y."/>
            <person name="Wu W."/>
            <person name="Sun C."/>
            <person name="Zou P."/>
            <person name="Liu Y."/>
            <person name="Dai S."/>
            <person name="Zhou R."/>
        </authorList>
    </citation>
    <scope>NUCLEOTIDE SEQUENCE [LARGE SCALE GENOMIC DNA]</scope>
</reference>
<accession>A0ACB9S199</accession>
<keyword evidence="2" id="KW-1185">Reference proteome</keyword>